<dbReference type="InterPro" id="IPR036624">
    <property type="entry name" value="Hcp1-lik_sf"/>
</dbReference>
<reference evidence="2" key="1">
    <citation type="journal article" date="2020" name="Stud. Mycol.">
        <title>101 Dothideomycetes genomes: a test case for predicting lifestyles and emergence of pathogens.</title>
        <authorList>
            <person name="Haridas S."/>
            <person name="Albert R."/>
            <person name="Binder M."/>
            <person name="Bloem J."/>
            <person name="Labutti K."/>
            <person name="Salamov A."/>
            <person name="Andreopoulos B."/>
            <person name="Baker S."/>
            <person name="Barry K."/>
            <person name="Bills G."/>
            <person name="Bluhm B."/>
            <person name="Cannon C."/>
            <person name="Castanera R."/>
            <person name="Culley D."/>
            <person name="Daum C."/>
            <person name="Ezra D."/>
            <person name="Gonzalez J."/>
            <person name="Henrissat B."/>
            <person name="Kuo A."/>
            <person name="Liang C."/>
            <person name="Lipzen A."/>
            <person name="Lutzoni F."/>
            <person name="Magnuson J."/>
            <person name="Mondo S."/>
            <person name="Nolan M."/>
            <person name="Ohm R."/>
            <person name="Pangilinan J."/>
            <person name="Park H.-J."/>
            <person name="Ramirez L."/>
            <person name="Alfaro M."/>
            <person name="Sun H."/>
            <person name="Tritt A."/>
            <person name="Yoshinaga Y."/>
            <person name="Zwiers L.-H."/>
            <person name="Turgeon B."/>
            <person name="Goodwin S."/>
            <person name="Spatafora J."/>
            <person name="Crous P."/>
            <person name="Grigoriev I."/>
        </authorList>
    </citation>
    <scope>NUCLEOTIDE SEQUENCE</scope>
    <source>
        <strain evidence="2">CBS 260.36</strain>
    </source>
</reference>
<name>A0A9P4MRA1_9PEZI</name>
<dbReference type="InterPro" id="IPR008514">
    <property type="entry name" value="T6SS_Hcp"/>
</dbReference>
<dbReference type="SUPFAM" id="SSF141452">
    <property type="entry name" value="Hcp1-like"/>
    <property type="match status" value="1"/>
</dbReference>
<keyword evidence="1" id="KW-0732">Signal</keyword>
<proteinExistence type="predicted"/>
<comment type="caution">
    <text evidence="2">The sequence shown here is derived from an EMBL/GenBank/DDBJ whole genome shotgun (WGS) entry which is preliminary data.</text>
</comment>
<feature type="signal peptide" evidence="1">
    <location>
        <begin position="1"/>
        <end position="20"/>
    </location>
</feature>
<organism evidence="2 3">
    <name type="scientific">Myriangium duriaei CBS 260.36</name>
    <dbReference type="NCBI Taxonomy" id="1168546"/>
    <lineage>
        <taxon>Eukaryota</taxon>
        <taxon>Fungi</taxon>
        <taxon>Dikarya</taxon>
        <taxon>Ascomycota</taxon>
        <taxon>Pezizomycotina</taxon>
        <taxon>Dothideomycetes</taxon>
        <taxon>Dothideomycetidae</taxon>
        <taxon>Myriangiales</taxon>
        <taxon>Myriangiaceae</taxon>
        <taxon>Myriangium</taxon>
    </lineage>
</organism>
<evidence type="ECO:0000313" key="2">
    <source>
        <dbReference type="EMBL" id="KAF2156371.1"/>
    </source>
</evidence>
<dbReference type="Proteomes" id="UP000799439">
    <property type="component" value="Unassembled WGS sequence"/>
</dbReference>
<dbReference type="AlphaFoldDB" id="A0A9P4MRA1"/>
<dbReference type="EMBL" id="ML996082">
    <property type="protein sequence ID" value="KAF2156371.1"/>
    <property type="molecule type" value="Genomic_DNA"/>
</dbReference>
<sequence>MKAFIQFPVLVATLAGQAYAAVNVFMTITDATTANTIVTDASSTTLVKNAIELSTWSFGTEQTINLSSQSSGAGAGKIKFDSFSFTKPVDGNTNVIFNRMAQGRANTVNVYFFKSSGGATASTTPYMTLQFRLAAFFSQSLSGTDGGDVPMESTSFEYGAMQISYATQNNQGVLANPTTLGWNAVKNMPETSAVPKTT</sequence>
<dbReference type="Pfam" id="PF05638">
    <property type="entry name" value="T6SS_HCP"/>
    <property type="match status" value="1"/>
</dbReference>
<dbReference type="Gene3D" id="2.30.110.20">
    <property type="entry name" value="Hcp1-like"/>
    <property type="match status" value="1"/>
</dbReference>
<dbReference type="OrthoDB" id="10441571at2759"/>
<gene>
    <name evidence="2" type="ORF">K461DRAFT_310841</name>
</gene>
<evidence type="ECO:0000313" key="3">
    <source>
        <dbReference type="Proteomes" id="UP000799439"/>
    </source>
</evidence>
<feature type="chain" id="PRO_5040498676" evidence="1">
    <location>
        <begin position="21"/>
        <end position="198"/>
    </location>
</feature>
<keyword evidence="3" id="KW-1185">Reference proteome</keyword>
<protein>
    <submittedName>
        <fullName evidence="2">Uncharacterized protein</fullName>
    </submittedName>
</protein>
<accession>A0A9P4MRA1</accession>
<evidence type="ECO:0000256" key="1">
    <source>
        <dbReference type="SAM" id="SignalP"/>
    </source>
</evidence>